<name>A0A2T3AXU6_AMORE</name>
<protein>
    <submittedName>
        <fullName evidence="1">Uncharacterized protein</fullName>
    </submittedName>
</protein>
<accession>A0A2T3AXU6</accession>
<dbReference type="GeneID" id="36573909"/>
<sequence length="207" mass="24332">MCIPFLIRRFRALIRRFCGQKNDADLLPQYNEKQILHQVSPSDVLVSHPEPFERSYSADLNHHAVECVRPTEFVQQPVTFPVFPDFIPVRPETRRIFAELKQQHVKTVRPHHIKCIRPQAIKPVRTLSVRFVQPPKVRQPSYQNFVPQIPGSWPADEEVTYDITPPRPAHHRNITPKMPGAWPETQYETHQFRLPSYTLNSPYRGRF</sequence>
<organism evidence="1 2">
    <name type="scientific">Amorphotheca resinae ATCC 22711</name>
    <dbReference type="NCBI Taxonomy" id="857342"/>
    <lineage>
        <taxon>Eukaryota</taxon>
        <taxon>Fungi</taxon>
        <taxon>Dikarya</taxon>
        <taxon>Ascomycota</taxon>
        <taxon>Pezizomycotina</taxon>
        <taxon>Leotiomycetes</taxon>
        <taxon>Helotiales</taxon>
        <taxon>Amorphothecaceae</taxon>
        <taxon>Amorphotheca</taxon>
    </lineage>
</organism>
<evidence type="ECO:0000313" key="1">
    <source>
        <dbReference type="EMBL" id="PSS14852.1"/>
    </source>
</evidence>
<dbReference type="EMBL" id="KZ679013">
    <property type="protein sequence ID" value="PSS14852.1"/>
    <property type="molecule type" value="Genomic_DNA"/>
</dbReference>
<keyword evidence="2" id="KW-1185">Reference proteome</keyword>
<dbReference type="InParanoid" id="A0A2T3AXU6"/>
<evidence type="ECO:0000313" key="2">
    <source>
        <dbReference type="Proteomes" id="UP000241818"/>
    </source>
</evidence>
<dbReference type="AlphaFoldDB" id="A0A2T3AXU6"/>
<dbReference type="RefSeq" id="XP_024719451.1">
    <property type="nucleotide sequence ID" value="XM_024865828.1"/>
</dbReference>
<dbReference type="Proteomes" id="UP000241818">
    <property type="component" value="Unassembled WGS sequence"/>
</dbReference>
<proteinExistence type="predicted"/>
<gene>
    <name evidence="1" type="ORF">M430DRAFT_28896</name>
</gene>
<reference evidence="1 2" key="1">
    <citation type="journal article" date="2018" name="New Phytol.">
        <title>Comparative genomics and transcriptomics depict ericoid mycorrhizal fungi as versatile saprotrophs and plant mutualists.</title>
        <authorList>
            <person name="Martino E."/>
            <person name="Morin E."/>
            <person name="Grelet G.A."/>
            <person name="Kuo A."/>
            <person name="Kohler A."/>
            <person name="Daghino S."/>
            <person name="Barry K.W."/>
            <person name="Cichocki N."/>
            <person name="Clum A."/>
            <person name="Dockter R.B."/>
            <person name="Hainaut M."/>
            <person name="Kuo R.C."/>
            <person name="LaButti K."/>
            <person name="Lindahl B.D."/>
            <person name="Lindquist E.A."/>
            <person name="Lipzen A."/>
            <person name="Khouja H.R."/>
            <person name="Magnuson J."/>
            <person name="Murat C."/>
            <person name="Ohm R.A."/>
            <person name="Singer S.W."/>
            <person name="Spatafora J.W."/>
            <person name="Wang M."/>
            <person name="Veneault-Fourrey C."/>
            <person name="Henrissat B."/>
            <person name="Grigoriev I.V."/>
            <person name="Martin F.M."/>
            <person name="Perotto S."/>
        </authorList>
    </citation>
    <scope>NUCLEOTIDE SEQUENCE [LARGE SCALE GENOMIC DNA]</scope>
    <source>
        <strain evidence="1 2">ATCC 22711</strain>
    </source>
</reference>